<dbReference type="AlphaFoldDB" id="A0A4V5NUJ7"/>
<dbReference type="EMBL" id="SWDB01000007">
    <property type="protein sequence ID" value="TKB46735.1"/>
    <property type="molecule type" value="Genomic_DNA"/>
</dbReference>
<keyword evidence="1" id="KW-0560">Oxidoreductase</keyword>
<dbReference type="Gene3D" id="3.50.50.60">
    <property type="entry name" value="FAD/NAD(P)-binding domain"/>
    <property type="match status" value="1"/>
</dbReference>
<reference evidence="3 4" key="1">
    <citation type="submission" date="2019-04" db="EMBL/GenBank/DDBJ databases">
        <title>Thalassotalea guangxiensis sp. nov., isolated from sediment of the coastal wetland.</title>
        <authorList>
            <person name="Zheng S."/>
            <person name="Zhang D."/>
        </authorList>
    </citation>
    <scope>NUCLEOTIDE SEQUENCE [LARGE SCALE GENOMIC DNA]</scope>
    <source>
        <strain evidence="3 4">ZS-4</strain>
    </source>
</reference>
<evidence type="ECO:0000256" key="1">
    <source>
        <dbReference type="ARBA" id="ARBA00023002"/>
    </source>
</evidence>
<sequence>MAKYSNGDAHSYYQHSKNMDIQFPRLETSVEVDVCIIGGGFTGVASAVELSERGYSVALLEAHSIGWGASGRNGGQLIRGIGHEVSKFRSQIGQSGVELINQLGVESLQVVKDRIRDYQIDCDLTLGYCDIANHPKHIEYLQQSFERLQTNGYPHSLELLDQQQVQQRVIGSKTALAGLVDMGSGHLHPLNLCLGEALAAQRLGAQIFEHSPVTQVTRGRTHRISSAKGEVNARILIYGGNAYLQDLELQLTGKVLPAGSYIIATEPLSPSLCKQLMPANFAICDQRVDLDYFRMSADKRLLFGGLCHYSGKDPHDIKAVLQPKMLKVFPQLANAKIDFQWGGMIGIGANRLPQIGRLAKNVYYAQAYSGHGLNVTHMAAKLIAEHIHGETERVEVFEQVKHLRFPGGRYLRSPLLALGMMYHKMFG</sequence>
<dbReference type="Proteomes" id="UP000307999">
    <property type="component" value="Unassembled WGS sequence"/>
</dbReference>
<protein>
    <submittedName>
        <fullName evidence="3">FAD-binding oxidoreductase</fullName>
    </submittedName>
</protein>
<name>A0A4V5NUJ7_9GAMM</name>
<dbReference type="RefSeq" id="WP_136734802.1">
    <property type="nucleotide sequence ID" value="NZ_SWDB01000007.1"/>
</dbReference>
<keyword evidence="4" id="KW-1185">Reference proteome</keyword>
<organism evidence="3 4">
    <name type="scientific">Thalassotalea mangrovi</name>
    <dbReference type="NCBI Taxonomy" id="2572245"/>
    <lineage>
        <taxon>Bacteria</taxon>
        <taxon>Pseudomonadati</taxon>
        <taxon>Pseudomonadota</taxon>
        <taxon>Gammaproteobacteria</taxon>
        <taxon>Alteromonadales</taxon>
        <taxon>Colwelliaceae</taxon>
        <taxon>Thalassotalea</taxon>
    </lineage>
</organism>
<dbReference type="PANTHER" id="PTHR13847:SF281">
    <property type="entry name" value="FAD DEPENDENT OXIDOREDUCTASE DOMAIN-CONTAINING PROTEIN"/>
    <property type="match status" value="1"/>
</dbReference>
<dbReference type="Pfam" id="PF01266">
    <property type="entry name" value="DAO"/>
    <property type="match status" value="1"/>
</dbReference>
<accession>A0A4V5NUJ7</accession>
<dbReference type="Gene3D" id="3.30.9.10">
    <property type="entry name" value="D-Amino Acid Oxidase, subunit A, domain 2"/>
    <property type="match status" value="1"/>
</dbReference>
<dbReference type="GO" id="GO:0005737">
    <property type="term" value="C:cytoplasm"/>
    <property type="evidence" value="ECO:0007669"/>
    <property type="project" value="TreeGrafter"/>
</dbReference>
<gene>
    <name evidence="3" type="ORF">E8M12_04035</name>
</gene>
<proteinExistence type="predicted"/>
<evidence type="ECO:0000259" key="2">
    <source>
        <dbReference type="Pfam" id="PF01266"/>
    </source>
</evidence>
<evidence type="ECO:0000313" key="3">
    <source>
        <dbReference type="EMBL" id="TKB46735.1"/>
    </source>
</evidence>
<dbReference type="SUPFAM" id="SSF51905">
    <property type="entry name" value="FAD/NAD(P)-binding domain"/>
    <property type="match status" value="1"/>
</dbReference>
<evidence type="ECO:0000313" key="4">
    <source>
        <dbReference type="Proteomes" id="UP000307999"/>
    </source>
</evidence>
<dbReference type="InterPro" id="IPR036188">
    <property type="entry name" value="FAD/NAD-bd_sf"/>
</dbReference>
<dbReference type="GO" id="GO:0016491">
    <property type="term" value="F:oxidoreductase activity"/>
    <property type="evidence" value="ECO:0007669"/>
    <property type="project" value="UniProtKB-KW"/>
</dbReference>
<dbReference type="OrthoDB" id="311718at2"/>
<comment type="caution">
    <text evidence="3">The sequence shown here is derived from an EMBL/GenBank/DDBJ whole genome shotgun (WGS) entry which is preliminary data.</text>
</comment>
<dbReference type="InterPro" id="IPR006076">
    <property type="entry name" value="FAD-dep_OxRdtase"/>
</dbReference>
<feature type="domain" description="FAD dependent oxidoreductase" evidence="2">
    <location>
        <begin position="33"/>
        <end position="385"/>
    </location>
</feature>
<dbReference type="PANTHER" id="PTHR13847">
    <property type="entry name" value="SARCOSINE DEHYDROGENASE-RELATED"/>
    <property type="match status" value="1"/>
</dbReference>